<evidence type="ECO:0000256" key="2">
    <source>
        <dbReference type="ARBA" id="ARBA00005102"/>
    </source>
</evidence>
<gene>
    <name evidence="10" type="ORF">HNR02_006741</name>
</gene>
<keyword evidence="11" id="KW-1185">Reference proteome</keyword>
<dbReference type="InterPro" id="IPR001031">
    <property type="entry name" value="Thioesterase"/>
</dbReference>
<dbReference type="FunFam" id="3.40.50.12780:FF:000012">
    <property type="entry name" value="Non-ribosomal peptide synthetase"/>
    <property type="match status" value="1"/>
</dbReference>
<dbReference type="InterPro" id="IPR020845">
    <property type="entry name" value="AMP-binding_CS"/>
</dbReference>
<dbReference type="EMBL" id="JACCFK010000002">
    <property type="protein sequence ID" value="NYI93366.1"/>
    <property type="molecule type" value="Genomic_DNA"/>
</dbReference>
<dbReference type="FunFam" id="3.30.559.10:FF:000023">
    <property type="entry name" value="Non-ribosomal peptide synthetase"/>
    <property type="match status" value="1"/>
</dbReference>
<dbReference type="Gene3D" id="3.40.50.12780">
    <property type="entry name" value="N-terminal domain of ligase-like"/>
    <property type="match status" value="1"/>
</dbReference>
<dbReference type="Gene3D" id="3.40.50.1820">
    <property type="entry name" value="alpha/beta hydrolase"/>
    <property type="match status" value="1"/>
</dbReference>
<evidence type="ECO:0000256" key="7">
    <source>
        <dbReference type="ARBA" id="ARBA00022598"/>
    </source>
</evidence>
<comment type="similarity">
    <text evidence="3">Belongs to the ATP-dependent AMP-binding enzyme family. MbtB subfamily.</text>
</comment>
<dbReference type="Gene3D" id="3.30.559.30">
    <property type="entry name" value="Nonribosomal peptide synthetase, condensation domain"/>
    <property type="match status" value="1"/>
</dbReference>
<evidence type="ECO:0000256" key="8">
    <source>
        <dbReference type="ARBA" id="ARBA00033440"/>
    </source>
</evidence>
<dbReference type="Pfam" id="PF00668">
    <property type="entry name" value="Condensation"/>
    <property type="match status" value="1"/>
</dbReference>
<dbReference type="GO" id="GO:0009403">
    <property type="term" value="P:toxin biosynthetic process"/>
    <property type="evidence" value="ECO:0007669"/>
    <property type="project" value="UniProtKB-ARBA"/>
</dbReference>
<dbReference type="PROSITE" id="PS50075">
    <property type="entry name" value="CARRIER"/>
    <property type="match status" value="1"/>
</dbReference>
<dbReference type="Pfam" id="PF00501">
    <property type="entry name" value="AMP-binding"/>
    <property type="match status" value="1"/>
</dbReference>
<evidence type="ECO:0000256" key="4">
    <source>
        <dbReference type="ARBA" id="ARBA00016743"/>
    </source>
</evidence>
<dbReference type="GO" id="GO:0000036">
    <property type="term" value="F:acyl carrier activity"/>
    <property type="evidence" value="ECO:0007669"/>
    <property type="project" value="TreeGrafter"/>
</dbReference>
<accession>A0A853BFR6</accession>
<dbReference type="InterPro" id="IPR000873">
    <property type="entry name" value="AMP-dep_synth/lig_dom"/>
</dbReference>
<dbReference type="SUPFAM" id="SSF52777">
    <property type="entry name" value="CoA-dependent acyltransferases"/>
    <property type="match status" value="2"/>
</dbReference>
<protein>
    <recommendedName>
        <fullName evidence="4">Phenyloxazoline synthase MbtB</fullName>
    </recommendedName>
    <alternativeName>
        <fullName evidence="8">Mycobactin synthetase protein B</fullName>
    </alternativeName>
</protein>
<dbReference type="GO" id="GO:0005737">
    <property type="term" value="C:cytoplasm"/>
    <property type="evidence" value="ECO:0007669"/>
    <property type="project" value="TreeGrafter"/>
</dbReference>
<dbReference type="InterPro" id="IPR001242">
    <property type="entry name" value="Condensation_dom"/>
</dbReference>
<dbReference type="InterPro" id="IPR042099">
    <property type="entry name" value="ANL_N_sf"/>
</dbReference>
<evidence type="ECO:0000313" key="10">
    <source>
        <dbReference type="EMBL" id="NYI93366.1"/>
    </source>
</evidence>
<feature type="domain" description="Carrier" evidence="9">
    <location>
        <begin position="1383"/>
        <end position="1464"/>
    </location>
</feature>
<reference evidence="10 11" key="1">
    <citation type="submission" date="2020-07" db="EMBL/GenBank/DDBJ databases">
        <title>Sequencing the genomes of 1000 actinobacteria strains.</title>
        <authorList>
            <person name="Klenk H.-P."/>
        </authorList>
    </citation>
    <scope>NUCLEOTIDE SEQUENCE [LARGE SCALE GENOMIC DNA]</scope>
    <source>
        <strain evidence="10 11">DSM 104006</strain>
    </source>
</reference>
<keyword evidence="5" id="KW-0596">Phosphopantetheine</keyword>
<dbReference type="Gene3D" id="3.40.50.150">
    <property type="entry name" value="Vaccinia Virus protein VP39"/>
    <property type="match status" value="1"/>
</dbReference>
<proteinExistence type="inferred from homology"/>
<dbReference type="InterPro" id="IPR029058">
    <property type="entry name" value="AB_hydrolase_fold"/>
</dbReference>
<dbReference type="Gene3D" id="3.30.300.30">
    <property type="match status" value="2"/>
</dbReference>
<evidence type="ECO:0000256" key="3">
    <source>
        <dbReference type="ARBA" id="ARBA00007380"/>
    </source>
</evidence>
<dbReference type="InterPro" id="IPR009081">
    <property type="entry name" value="PP-bd_ACP"/>
</dbReference>
<comment type="pathway">
    <text evidence="2">Siderophore biosynthesis; mycobactin biosynthesis.</text>
</comment>
<dbReference type="Proteomes" id="UP000549616">
    <property type="component" value="Unassembled WGS sequence"/>
</dbReference>
<dbReference type="Pfam" id="PF00550">
    <property type="entry name" value="PP-binding"/>
    <property type="match status" value="1"/>
</dbReference>
<dbReference type="CDD" id="cd19535">
    <property type="entry name" value="Cyc_NRPS"/>
    <property type="match status" value="1"/>
</dbReference>
<dbReference type="InterPro" id="IPR029063">
    <property type="entry name" value="SAM-dependent_MTases_sf"/>
</dbReference>
<dbReference type="InterPro" id="IPR044894">
    <property type="entry name" value="TubC_N_sf"/>
</dbReference>
<dbReference type="InterPro" id="IPR013217">
    <property type="entry name" value="Methyltransf_12"/>
</dbReference>
<evidence type="ECO:0000259" key="9">
    <source>
        <dbReference type="PROSITE" id="PS50075"/>
    </source>
</evidence>
<dbReference type="SUPFAM" id="SSF53474">
    <property type="entry name" value="alpha/beta-Hydrolases"/>
    <property type="match status" value="1"/>
</dbReference>
<evidence type="ECO:0000256" key="1">
    <source>
        <dbReference type="ARBA" id="ARBA00001957"/>
    </source>
</evidence>
<evidence type="ECO:0000313" key="11">
    <source>
        <dbReference type="Proteomes" id="UP000549616"/>
    </source>
</evidence>
<dbReference type="SUPFAM" id="SSF47336">
    <property type="entry name" value="ACP-like"/>
    <property type="match status" value="1"/>
</dbReference>
<dbReference type="GO" id="GO:0016874">
    <property type="term" value="F:ligase activity"/>
    <property type="evidence" value="ECO:0007669"/>
    <property type="project" value="UniProtKB-KW"/>
</dbReference>
<dbReference type="PROSITE" id="PS00455">
    <property type="entry name" value="AMP_BINDING"/>
    <property type="match status" value="1"/>
</dbReference>
<keyword evidence="6" id="KW-0597">Phosphoprotein</keyword>
<name>A0A853BFR6_9PSEU</name>
<dbReference type="PANTHER" id="PTHR45527">
    <property type="entry name" value="NONRIBOSOMAL PEPTIDE SYNTHETASE"/>
    <property type="match status" value="1"/>
</dbReference>
<dbReference type="InterPro" id="IPR057737">
    <property type="entry name" value="Condensation_MtbB-like"/>
</dbReference>
<dbReference type="RefSeq" id="WP_179777552.1">
    <property type="nucleotide sequence ID" value="NZ_JACCFK010000002.1"/>
</dbReference>
<comment type="caution">
    <text evidence="10">The sequence shown here is derived from an EMBL/GenBank/DDBJ whole genome shotgun (WGS) entry which is preliminary data.</text>
</comment>
<dbReference type="Gene3D" id="3.30.559.10">
    <property type="entry name" value="Chloramphenicol acetyltransferase-like domain"/>
    <property type="match status" value="1"/>
</dbReference>
<dbReference type="Pfam" id="PF08242">
    <property type="entry name" value="Methyltransf_12"/>
    <property type="match status" value="1"/>
</dbReference>
<dbReference type="InterPro" id="IPR041464">
    <property type="entry name" value="TubC_N"/>
</dbReference>
<dbReference type="InterPro" id="IPR010071">
    <property type="entry name" value="AA_adenyl_dom"/>
</dbReference>
<dbReference type="FunFam" id="3.30.559.30:FF:000006">
    <property type="entry name" value="Yersiniabactin polyketide/non-ribosomal peptide synthetase"/>
    <property type="match status" value="1"/>
</dbReference>
<comment type="cofactor">
    <cofactor evidence="1">
        <name>pantetheine 4'-phosphate</name>
        <dbReference type="ChEBI" id="CHEBI:47942"/>
    </cofactor>
</comment>
<dbReference type="InterPro" id="IPR045851">
    <property type="entry name" value="AMP-bd_C_sf"/>
</dbReference>
<sequence length="1799" mass="194734">MTASDIVAELRNLGVQLWAEEGQLRFRAPQGVLTEQRRSALKAHRDEIRGLLEAERPEVVADPDARYEPFPLTDVQTAYLLGRRSPFGYGGVACHGYLEVHYPALDPDAVEQAWNTLIARHDMLRAVISEDGYQRVLPEVPRCRVTVGEDLAGAREELGHRVYDTTRWPLFELRITRTGEGDVLHFSLDSLIADWASAAILFDELDALLAGEPLPPLDISFRDYLLAERGLRETARYHRDRDYWRGRLDDLPGAPELPLATQTATTEPVRFARHRFRMPEREWARLRERASAYGITPGNTVLAAYASVLDRWSRHGRFSLSVTLLNRLPLHEQVDRLVGDFTSVSVLAVDAMAGVPFHERARNLGARLFADLDHRSYSGVEVLRDLARSRGRESALLPVVFTSALGLGPGDAPASGRRLGEGITQTPQVFLDCQVNDGGGDLVVDWDVRQGIFPDGLVDDLFAAFTGLLETLAGDEDRWADRDPITLPAWQAEERAQVNATAAPMRERLLHRDFFEQASRTPEAVAVMSPAGELTYGELAGRAAAVAAGLRAAGAGAGDRVAVVMDKGSEQVAAVFGVLLAGGVYLPVDTTQPALRRDRVIRAAGARHVLTQSWVDGVEGIQVDRLAPVPVPVVPDGDPAEPAYVIYTSGSTGEPKGVVISHRAALNTIDDISDRFGVGADDRVLGLAQLGFDLSVYDIFGLLGRGGALVLPDPARGADPSHWAEVVARHGVTVWNSVPAQLGMLTDYLRREPRPLPGPRLAMLSGDWIPVSLPDEARALVPGLRVVSLGGATEASIWSIAHPVEEVPPEWTSIPYGKPLRNQGFRVLDDAFRDCPVWAVGELFITGEGLALGYLGDAELTAARFLTHPRDGQRLYRTGDLGRYLPGGSIEFLGREDGQVKIRGHRIELGEVEAAMLAHPAVGAAAAVVTGEERALLGFAVPATRVPEEPGDDRLRRAVSRFADRASAALDPASVSAYVHDLHRASRLTMLHVLRDRGALTRAQSADEVLDAARVHERHRWLVRRWLESLTAGGLVERTAEGYLPRVVTDAGALAAAWDRVATHRADGLCTEDFVAYHRAHADRLDALLEDRQNPFELLFPQGDAAPARAVYRDDSAARYLNAGAAGVLHRIAAGHREDRPLRVLELGAGTGATTASVLPLLDGFDVDYRFTDLTAFFLPEAQREFGTHPGVRFGLFDVDGDIRAQGLTPNSADVVLCAGMLNSARDTAAALRTVTELLAPGGWLVFTEPTAELPNILLTQGFMMEPARGDRDHGEAPLLSTGQWRDLLDGIGAREVLCLPEDGHALAPHGMHVFAARVKVDRQPVTPRQLSTFLADRLPAHMVPSHLQIVDALPVTANGKIDRRTLAGWRPAEAETGPASTETGDELEQRLSARWAAALGISAIGRDESFYDRGADSLIMARMAGRLREEVPEAAGFAYDTLLRQMLNEPTVAALARALREGDGTVVPEPRRATRGNSLLVPFGGGDEGPVRVLFHAALGTMDYFQAIGGALADQNLGPVTGMAVADAETYVAIPPSKLLPAVADDYARRLADEGHTRFQLIGYCLGGLLAVEVARRLTERGLEVTDLTLVDSIPMFVETDEELAFESIFVPNLDLDPVATVFGPAVAAEDVYRAIDLLMTEHGGRVPAGALAAVSGDPGLDAVAAAARERSAVPQEERLAGYARAAAERAGVPVDPELVPALFRVCRHSMIAARFDPEPYAGDMTFLRAAEQQSFGISAGVGHLAAPFWERACLGRFTVLDVPGNHFSVIEPPHVSTVADHLAAPLRAAGPREEARP</sequence>
<dbReference type="CDD" id="cd02440">
    <property type="entry name" value="AdoMet_MTases"/>
    <property type="match status" value="1"/>
</dbReference>
<evidence type="ECO:0000256" key="5">
    <source>
        <dbReference type="ARBA" id="ARBA00022450"/>
    </source>
</evidence>
<dbReference type="InterPro" id="IPR036736">
    <property type="entry name" value="ACP-like_sf"/>
</dbReference>
<organism evidence="10 11">
    <name type="scientific">Amycolatopsis endophytica</name>
    <dbReference type="NCBI Taxonomy" id="860233"/>
    <lineage>
        <taxon>Bacteria</taxon>
        <taxon>Bacillati</taxon>
        <taxon>Actinomycetota</taxon>
        <taxon>Actinomycetes</taxon>
        <taxon>Pseudonocardiales</taxon>
        <taxon>Pseudonocardiaceae</taxon>
        <taxon>Amycolatopsis</taxon>
    </lineage>
</organism>
<dbReference type="PANTHER" id="PTHR45527:SF10">
    <property type="entry name" value="PYOCHELIN SYNTHASE PCHF"/>
    <property type="match status" value="1"/>
</dbReference>
<dbReference type="SUPFAM" id="SSF56801">
    <property type="entry name" value="Acetyl-CoA synthetase-like"/>
    <property type="match status" value="1"/>
</dbReference>
<dbReference type="Pfam" id="PF00975">
    <property type="entry name" value="Thioesterase"/>
    <property type="match status" value="1"/>
</dbReference>
<evidence type="ECO:0000256" key="6">
    <source>
        <dbReference type="ARBA" id="ARBA00022553"/>
    </source>
</evidence>
<dbReference type="Gene3D" id="1.10.1200.10">
    <property type="entry name" value="ACP-like"/>
    <property type="match status" value="1"/>
</dbReference>
<dbReference type="SUPFAM" id="SSF53335">
    <property type="entry name" value="S-adenosyl-L-methionine-dependent methyltransferases"/>
    <property type="match status" value="1"/>
</dbReference>
<dbReference type="NCBIfam" id="TIGR01733">
    <property type="entry name" value="AA-adenyl-dom"/>
    <property type="match status" value="1"/>
</dbReference>
<dbReference type="InterPro" id="IPR023213">
    <property type="entry name" value="CAT-like_dom_sf"/>
</dbReference>
<dbReference type="GO" id="GO:0043041">
    <property type="term" value="P:amino acid activation for nonribosomal peptide biosynthetic process"/>
    <property type="evidence" value="ECO:0007669"/>
    <property type="project" value="TreeGrafter"/>
</dbReference>
<dbReference type="Gene3D" id="1.10.10.1830">
    <property type="entry name" value="Non-ribosomal peptide synthase, adenylation domain"/>
    <property type="match status" value="1"/>
</dbReference>
<keyword evidence="7" id="KW-0436">Ligase</keyword>
<dbReference type="Pfam" id="PF18563">
    <property type="entry name" value="TubC_N"/>
    <property type="match status" value="1"/>
</dbReference>
<dbReference type="GO" id="GO:0031177">
    <property type="term" value="F:phosphopantetheine binding"/>
    <property type="evidence" value="ECO:0007669"/>
    <property type="project" value="TreeGrafter"/>
</dbReference>